<comment type="caution">
    <text evidence="2">The sequence shown here is derived from an EMBL/GenBank/DDBJ whole genome shotgun (WGS) entry which is preliminary data.</text>
</comment>
<sequence>MNFRTSKLSVKNRLKRSREFQKFVNQNISHFRKKGSIKTSDIVKSSLDKEYLSSLLIERKPSKNSKKYGLKNMTLESIGVQSVKSHYKNDSFMNHKSKLSKSGRPSPPKSENRNYQDDHKETDLETIFHEKPLPMIYYPNMSLENDGHERLFNDKKLESVTSSNWNSFVGVIKPPNPREEPYINVSDQKFRENRASTSHVRGKKRFQNSRGRNKGLMIKINENSVIAQSQKPSFSTTMHKNSTNHKAASSVLSNRRMIKLENTYKKLLNETFRHKISTKKALKISKSQQRIPKESKDLDNFYRTMKERKELSVSKAKENNEKFLHEFQSKMKQNYVPKSRNKRSRISNIRFNLTEGEWKNSSFMKNSYLGSQEDTRYSTKPEQRKPSLGWATTAPAKYPIPKTSKKRVNQILNPCINPGDGLMDKYQQFKHQAERKYVIRTKNEVTQIKEGKYQKEMVNYYLNKKTDQINSHFTYCIERILKVQYKGYLRDIEKIGRYQKEISQATAGNRFGRKKIAIEMHRIEKRLQNYKQHAPFHLT</sequence>
<gene>
    <name evidence="2" type="ORF">ECRASSUSDP1_LOCUS5744</name>
</gene>
<proteinExistence type="predicted"/>
<protein>
    <submittedName>
        <fullName evidence="2">Uncharacterized protein</fullName>
    </submittedName>
</protein>
<feature type="region of interest" description="Disordered" evidence="1">
    <location>
        <begin position="91"/>
        <end position="122"/>
    </location>
</feature>
<reference evidence="2" key="1">
    <citation type="submission" date="2023-07" db="EMBL/GenBank/DDBJ databases">
        <authorList>
            <consortium name="AG Swart"/>
            <person name="Singh M."/>
            <person name="Singh A."/>
            <person name="Seah K."/>
            <person name="Emmerich C."/>
        </authorList>
    </citation>
    <scope>NUCLEOTIDE SEQUENCE</scope>
    <source>
        <strain evidence="2">DP1</strain>
    </source>
</reference>
<dbReference type="Proteomes" id="UP001295684">
    <property type="component" value="Unassembled WGS sequence"/>
</dbReference>
<evidence type="ECO:0000313" key="2">
    <source>
        <dbReference type="EMBL" id="CAI2364401.1"/>
    </source>
</evidence>
<keyword evidence="3" id="KW-1185">Reference proteome</keyword>
<evidence type="ECO:0000256" key="1">
    <source>
        <dbReference type="SAM" id="MobiDB-lite"/>
    </source>
</evidence>
<evidence type="ECO:0000313" key="3">
    <source>
        <dbReference type="Proteomes" id="UP001295684"/>
    </source>
</evidence>
<accession>A0AAD1U972</accession>
<name>A0AAD1U972_EUPCR</name>
<dbReference type="EMBL" id="CAMPGE010005551">
    <property type="protein sequence ID" value="CAI2364401.1"/>
    <property type="molecule type" value="Genomic_DNA"/>
</dbReference>
<organism evidence="2 3">
    <name type="scientific">Euplotes crassus</name>
    <dbReference type="NCBI Taxonomy" id="5936"/>
    <lineage>
        <taxon>Eukaryota</taxon>
        <taxon>Sar</taxon>
        <taxon>Alveolata</taxon>
        <taxon>Ciliophora</taxon>
        <taxon>Intramacronucleata</taxon>
        <taxon>Spirotrichea</taxon>
        <taxon>Hypotrichia</taxon>
        <taxon>Euplotida</taxon>
        <taxon>Euplotidae</taxon>
        <taxon>Moneuplotes</taxon>
    </lineage>
</organism>
<feature type="compositionally biased region" description="Basic and acidic residues" evidence="1">
    <location>
        <begin position="110"/>
        <end position="122"/>
    </location>
</feature>
<dbReference type="AlphaFoldDB" id="A0AAD1U972"/>